<dbReference type="AlphaFoldDB" id="A0A3N0IF02"/>
<dbReference type="GeneID" id="98662813"/>
<evidence type="ECO:0000259" key="7">
    <source>
        <dbReference type="Pfam" id="PF05154"/>
    </source>
</evidence>
<comment type="subcellular location">
    <subcellularLocation>
        <location evidence="1">Membrane</location>
        <topology evidence="1">Multi-pass membrane protein</topology>
    </subcellularLocation>
</comment>
<dbReference type="InterPro" id="IPR007829">
    <property type="entry name" value="TM2"/>
</dbReference>
<evidence type="ECO:0000313" key="9">
    <source>
        <dbReference type="Proteomes" id="UP000271472"/>
    </source>
</evidence>
<dbReference type="Pfam" id="PF05154">
    <property type="entry name" value="TM2"/>
    <property type="match status" value="1"/>
</dbReference>
<comment type="caution">
    <text evidence="8">The sequence shown here is derived from an EMBL/GenBank/DDBJ whole genome shotgun (WGS) entry which is preliminary data.</text>
</comment>
<feature type="transmembrane region" description="Helical" evidence="6">
    <location>
        <begin position="253"/>
        <end position="281"/>
    </location>
</feature>
<feature type="compositionally biased region" description="Low complexity" evidence="5">
    <location>
        <begin position="157"/>
        <end position="185"/>
    </location>
</feature>
<evidence type="ECO:0000256" key="6">
    <source>
        <dbReference type="SAM" id="Phobius"/>
    </source>
</evidence>
<name>A0A3N0IF02_9ACTN</name>
<gene>
    <name evidence="8" type="ORF">DMP05_05535</name>
</gene>
<protein>
    <submittedName>
        <fullName evidence="8">TM2 domain-containing protein</fullName>
    </submittedName>
</protein>
<dbReference type="Proteomes" id="UP000271472">
    <property type="component" value="Unassembled WGS sequence"/>
</dbReference>
<dbReference type="RefSeq" id="WP_123219527.1">
    <property type="nucleotide sequence ID" value="NZ_JACHYQ010000002.1"/>
</dbReference>
<dbReference type="GO" id="GO:0016020">
    <property type="term" value="C:membrane"/>
    <property type="evidence" value="ECO:0007669"/>
    <property type="project" value="UniProtKB-SubCell"/>
</dbReference>
<sequence length="306" mass="31853">MAEEAKNSSAAHAAEIEALKHQIEEMNKRLEELSAATSAGAPAEGDSSALAASAEVAGVAEVVEPAISSEAPAADSGMTGSFVAETNASAVEAVPAPAPNVSAAAPETFEAFPNTPPIEKVVDDDGKPVDPAYVAAAVADFMPTSQPPKPAPPVFNGAPYGQQGAASQQPAGQPQQSYAQPGYAAQQPYAQQPGQAAYYSQSNGYYASSQGAYQVPYQQPLVHTKDHVAAGLLAIFLGVFGVHKFYLGYHTTGFIMLGVTILGSLLTIGIAAGVVWLIGVIEGIIYLTKSQSEFEQLYVFNKREMF</sequence>
<keyword evidence="3 6" id="KW-1133">Transmembrane helix</keyword>
<keyword evidence="2 6" id="KW-0812">Transmembrane</keyword>
<evidence type="ECO:0000256" key="1">
    <source>
        <dbReference type="ARBA" id="ARBA00004141"/>
    </source>
</evidence>
<dbReference type="EMBL" id="QIBZ01000008">
    <property type="protein sequence ID" value="RNM34832.1"/>
    <property type="molecule type" value="Genomic_DNA"/>
</dbReference>
<organism evidence="8 9">
    <name type="scientific">Slackia isoflavoniconvertens</name>
    <dbReference type="NCBI Taxonomy" id="572010"/>
    <lineage>
        <taxon>Bacteria</taxon>
        <taxon>Bacillati</taxon>
        <taxon>Actinomycetota</taxon>
        <taxon>Coriobacteriia</taxon>
        <taxon>Eggerthellales</taxon>
        <taxon>Eggerthellaceae</taxon>
        <taxon>Slackia</taxon>
    </lineage>
</organism>
<evidence type="ECO:0000313" key="8">
    <source>
        <dbReference type="EMBL" id="RNM34832.1"/>
    </source>
</evidence>
<feature type="region of interest" description="Disordered" evidence="5">
    <location>
        <begin position="1"/>
        <end position="52"/>
    </location>
</feature>
<evidence type="ECO:0000256" key="4">
    <source>
        <dbReference type="ARBA" id="ARBA00023136"/>
    </source>
</evidence>
<evidence type="ECO:0000256" key="5">
    <source>
        <dbReference type="SAM" id="MobiDB-lite"/>
    </source>
</evidence>
<dbReference type="OrthoDB" id="2004788at2"/>
<keyword evidence="9" id="KW-1185">Reference proteome</keyword>
<accession>A0A3N0IF02</accession>
<feature type="transmembrane region" description="Helical" evidence="6">
    <location>
        <begin position="228"/>
        <end position="247"/>
    </location>
</feature>
<proteinExistence type="predicted"/>
<keyword evidence="4 6" id="KW-0472">Membrane</keyword>
<evidence type="ECO:0000256" key="2">
    <source>
        <dbReference type="ARBA" id="ARBA00022692"/>
    </source>
</evidence>
<reference evidence="9" key="1">
    <citation type="submission" date="2018-05" db="EMBL/GenBank/DDBJ databases">
        <title>Genome Sequencing of selected type strains of the family Eggerthellaceae.</title>
        <authorList>
            <person name="Danylec N."/>
            <person name="Stoll D.A."/>
            <person name="Doetsch A."/>
            <person name="Huch M."/>
        </authorList>
    </citation>
    <scope>NUCLEOTIDE SEQUENCE [LARGE SCALE GENOMIC DNA]</scope>
    <source>
        <strain evidence="9">DSM 22006</strain>
    </source>
</reference>
<feature type="compositionally biased region" description="Basic and acidic residues" evidence="5">
    <location>
        <begin position="14"/>
        <end position="32"/>
    </location>
</feature>
<feature type="domain" description="TM2" evidence="7">
    <location>
        <begin position="224"/>
        <end position="280"/>
    </location>
</feature>
<feature type="region of interest" description="Disordered" evidence="5">
    <location>
        <begin position="145"/>
        <end position="185"/>
    </location>
</feature>
<evidence type="ECO:0000256" key="3">
    <source>
        <dbReference type="ARBA" id="ARBA00022989"/>
    </source>
</evidence>